<gene>
    <name evidence="2" type="ORF">ILEXP_LOCUS24311</name>
</gene>
<feature type="region of interest" description="Disordered" evidence="1">
    <location>
        <begin position="87"/>
        <end position="124"/>
    </location>
</feature>
<reference evidence="2 3" key="1">
    <citation type="submission" date="2024-02" db="EMBL/GenBank/DDBJ databases">
        <authorList>
            <person name="Vignale AGUSTIN F."/>
            <person name="Sosa J E."/>
            <person name="Modenutti C."/>
        </authorList>
    </citation>
    <scope>NUCLEOTIDE SEQUENCE [LARGE SCALE GENOMIC DNA]</scope>
</reference>
<dbReference type="AlphaFoldDB" id="A0ABC8SFC1"/>
<name>A0ABC8SFC1_9AQUA</name>
<organism evidence="2 3">
    <name type="scientific">Ilex paraguariensis</name>
    <name type="common">yerba mate</name>
    <dbReference type="NCBI Taxonomy" id="185542"/>
    <lineage>
        <taxon>Eukaryota</taxon>
        <taxon>Viridiplantae</taxon>
        <taxon>Streptophyta</taxon>
        <taxon>Embryophyta</taxon>
        <taxon>Tracheophyta</taxon>
        <taxon>Spermatophyta</taxon>
        <taxon>Magnoliopsida</taxon>
        <taxon>eudicotyledons</taxon>
        <taxon>Gunneridae</taxon>
        <taxon>Pentapetalae</taxon>
        <taxon>asterids</taxon>
        <taxon>campanulids</taxon>
        <taxon>Aquifoliales</taxon>
        <taxon>Aquifoliaceae</taxon>
        <taxon>Ilex</taxon>
    </lineage>
</organism>
<evidence type="ECO:0000313" key="3">
    <source>
        <dbReference type="Proteomes" id="UP001642360"/>
    </source>
</evidence>
<dbReference type="PANTHER" id="PTHR33401">
    <property type="entry name" value="LIGHT-HARVESTING COMPLEX-LIKE PROTEIN OHP2, CHLOROPLASTIC"/>
    <property type="match status" value="1"/>
</dbReference>
<sequence length="206" mass="23191">MLSKLQSFGTILKLISSVSLLFHQFDLLGKDETNVNAARVTRIITSRNSDSKSEESSKSSNSNKRRSLATNKDGVMEEVCNNELLHGQGGKSNGCNGPHIEPTPLKSNLKKATAVETNQQRTETRKVSWPDAHGKDIAHVQVFETRYSYCPPQLVLHYVFSLLHKLGLYTVEFDQKTKYKHSPFQVSQSPLLYTLNFSQSHITHCK</sequence>
<dbReference type="EMBL" id="CAUOFW020002758">
    <property type="protein sequence ID" value="CAK9155896.1"/>
    <property type="molecule type" value="Genomic_DNA"/>
</dbReference>
<accession>A0ABC8SFC1</accession>
<dbReference type="Proteomes" id="UP001642360">
    <property type="component" value="Unassembled WGS sequence"/>
</dbReference>
<proteinExistence type="predicted"/>
<feature type="region of interest" description="Disordered" evidence="1">
    <location>
        <begin position="46"/>
        <end position="73"/>
    </location>
</feature>
<keyword evidence="3" id="KW-1185">Reference proteome</keyword>
<evidence type="ECO:0000256" key="1">
    <source>
        <dbReference type="SAM" id="MobiDB-lite"/>
    </source>
</evidence>
<comment type="caution">
    <text evidence="2">The sequence shown here is derived from an EMBL/GenBank/DDBJ whole genome shotgun (WGS) entry which is preliminary data.</text>
</comment>
<evidence type="ECO:0000313" key="2">
    <source>
        <dbReference type="EMBL" id="CAK9155896.1"/>
    </source>
</evidence>
<protein>
    <submittedName>
        <fullName evidence="2">Uncharacterized protein</fullName>
    </submittedName>
</protein>
<dbReference type="PANTHER" id="PTHR33401:SF13">
    <property type="entry name" value="EXPRESSED PROTEIN"/>
    <property type="match status" value="1"/>
</dbReference>